<dbReference type="AlphaFoldDB" id="A0A158R0B7"/>
<dbReference type="GO" id="GO:0020037">
    <property type="term" value="F:heme binding"/>
    <property type="evidence" value="ECO:0007669"/>
    <property type="project" value="InterPro"/>
</dbReference>
<protein>
    <submittedName>
        <fullName evidence="10">Globin-like protein (inferred by orthology to a C. elegans protein)</fullName>
    </submittedName>
</protein>
<dbReference type="CDD" id="cd01040">
    <property type="entry name" value="Mb-like"/>
    <property type="match status" value="3"/>
</dbReference>
<evidence type="ECO:0000259" key="7">
    <source>
        <dbReference type="PROSITE" id="PS01033"/>
    </source>
</evidence>
<dbReference type="InterPro" id="IPR000971">
    <property type="entry name" value="Globin"/>
</dbReference>
<evidence type="ECO:0000256" key="3">
    <source>
        <dbReference type="ARBA" id="ARBA00022621"/>
    </source>
</evidence>
<evidence type="ECO:0000313" key="10">
    <source>
        <dbReference type="WBParaSite" id="NBR_0001151201-mRNA-1"/>
    </source>
</evidence>
<evidence type="ECO:0000256" key="6">
    <source>
        <dbReference type="SAM" id="SignalP"/>
    </source>
</evidence>
<sequence length="496" mass="55755">MGKALLAALCIVVAGASALSPADVKKNAVASLATVPLGKTPEKVQNGKDFYKYFFTKHPEHRKYFKGAESFTADDVQKSDRFEKLGTGLLLSVHVLANTYDNEDVFRAFVRDTIDRHVSRGLDPALWKAFWGIYTAFLESRGTALSADQKAAWEQIGTMFNDEAQQQLAKHADVKKNAVASLATVPLGKTPEKVQNGKDFYKYFFTKHPEHRKYFKGAESFTADDVQKSDRFEKLGTGLLLSVHILANTYDNEDVFRAFVRDTIDRHVSRGLDPALWKAFWGIYTAFLESRGTALSADQKAAWEQIGTMFNDEAQQQLAKHAAMLWLVAVCFAIASVSAMSPADVKKHTVESMKAVPVGRDKAQNGIDFYKFFFTHHKDLRKFFKGAENFGADDVQKSKRFEKQGTALLLAVHVLANVYDNQAVFHGFVRELMNRHEKRGVDPKLWKIFFDDVWVPFLESKGAKLSGDAKAAWKELNKNFNSEAQHQLEKLGLPHA</sequence>
<dbReference type="Proteomes" id="UP000271162">
    <property type="component" value="Unassembled WGS sequence"/>
</dbReference>
<name>A0A158R0B7_NIPBR</name>
<keyword evidence="6" id="KW-0732">Signal</keyword>
<reference evidence="10" key="1">
    <citation type="submission" date="2016-04" db="UniProtKB">
        <authorList>
            <consortium name="WormBaseParasite"/>
        </authorList>
    </citation>
    <scope>IDENTIFICATION</scope>
</reference>
<keyword evidence="5" id="KW-0408">Iron</keyword>
<keyword evidence="9" id="KW-1185">Reference proteome</keyword>
<dbReference type="PANTHER" id="PTHR47217">
    <property type="entry name" value="GLOBIN-LIKE PROTEIN"/>
    <property type="match status" value="1"/>
</dbReference>
<dbReference type="SUPFAM" id="SSF46458">
    <property type="entry name" value="Globin-like"/>
    <property type="match status" value="3"/>
</dbReference>
<dbReference type="EMBL" id="UYSL01020542">
    <property type="protein sequence ID" value="VDL75109.1"/>
    <property type="molecule type" value="Genomic_DNA"/>
</dbReference>
<dbReference type="Pfam" id="PF00042">
    <property type="entry name" value="Globin"/>
    <property type="match status" value="3"/>
</dbReference>
<dbReference type="InterPro" id="IPR009050">
    <property type="entry name" value="Globin-like_sf"/>
</dbReference>
<gene>
    <name evidence="8" type="ORF">NBR_LOCUS11520</name>
</gene>
<feature type="domain" description="Globin" evidence="7">
    <location>
        <begin position="18"/>
        <end position="169"/>
    </location>
</feature>
<evidence type="ECO:0000256" key="5">
    <source>
        <dbReference type="ARBA" id="ARBA00023004"/>
    </source>
</evidence>
<dbReference type="OMA" id="FFRMAPE"/>
<evidence type="ECO:0000256" key="4">
    <source>
        <dbReference type="ARBA" id="ARBA00022723"/>
    </source>
</evidence>
<dbReference type="GO" id="GO:0046872">
    <property type="term" value="F:metal ion binding"/>
    <property type="evidence" value="ECO:0007669"/>
    <property type="project" value="UniProtKB-KW"/>
</dbReference>
<evidence type="ECO:0000313" key="9">
    <source>
        <dbReference type="Proteomes" id="UP000271162"/>
    </source>
</evidence>
<proteinExistence type="predicted"/>
<feature type="domain" description="Globin" evidence="7">
    <location>
        <begin position="339"/>
        <end position="489"/>
    </location>
</feature>
<dbReference type="InterPro" id="IPR012292">
    <property type="entry name" value="Globin/Proto"/>
</dbReference>
<feature type="chain" id="PRO_5043135767" evidence="6">
    <location>
        <begin position="19"/>
        <end position="496"/>
    </location>
</feature>
<dbReference type="WBParaSite" id="NBR_0001151201-mRNA-1">
    <property type="protein sequence ID" value="NBR_0001151201-mRNA-1"/>
    <property type="gene ID" value="NBR_0001151201"/>
</dbReference>
<dbReference type="GO" id="GO:0019825">
    <property type="term" value="F:oxygen binding"/>
    <property type="evidence" value="ECO:0007669"/>
    <property type="project" value="InterPro"/>
</dbReference>
<feature type="domain" description="Globin" evidence="7">
    <location>
        <begin position="170"/>
        <end position="319"/>
    </location>
</feature>
<dbReference type="GO" id="GO:0005344">
    <property type="term" value="F:oxygen carrier activity"/>
    <property type="evidence" value="ECO:0007669"/>
    <property type="project" value="UniProtKB-KW"/>
</dbReference>
<feature type="signal peptide" evidence="6">
    <location>
        <begin position="1"/>
        <end position="18"/>
    </location>
</feature>
<keyword evidence="3" id="KW-0561">Oxygen transport</keyword>
<keyword evidence="2" id="KW-0349">Heme</keyword>
<keyword evidence="4" id="KW-0479">Metal-binding</keyword>
<dbReference type="PROSITE" id="PS01033">
    <property type="entry name" value="GLOBIN"/>
    <property type="match status" value="3"/>
</dbReference>
<dbReference type="STRING" id="27835.A0A158R0B7"/>
<dbReference type="PANTHER" id="PTHR47217:SF1">
    <property type="entry name" value="GLOBIN-LIKE PROTEIN"/>
    <property type="match status" value="1"/>
</dbReference>
<keyword evidence="1" id="KW-0813">Transport</keyword>
<evidence type="ECO:0000313" key="8">
    <source>
        <dbReference type="EMBL" id="VDL75109.1"/>
    </source>
</evidence>
<reference evidence="8 9" key="2">
    <citation type="submission" date="2018-11" db="EMBL/GenBank/DDBJ databases">
        <authorList>
            <consortium name="Pathogen Informatics"/>
        </authorList>
    </citation>
    <scope>NUCLEOTIDE SEQUENCE [LARGE SCALE GENOMIC DNA]</scope>
</reference>
<evidence type="ECO:0000256" key="1">
    <source>
        <dbReference type="ARBA" id="ARBA00022448"/>
    </source>
</evidence>
<evidence type="ECO:0000256" key="2">
    <source>
        <dbReference type="ARBA" id="ARBA00022617"/>
    </source>
</evidence>
<organism evidence="10">
    <name type="scientific">Nippostrongylus brasiliensis</name>
    <name type="common">Rat hookworm</name>
    <dbReference type="NCBI Taxonomy" id="27835"/>
    <lineage>
        <taxon>Eukaryota</taxon>
        <taxon>Metazoa</taxon>
        <taxon>Ecdysozoa</taxon>
        <taxon>Nematoda</taxon>
        <taxon>Chromadorea</taxon>
        <taxon>Rhabditida</taxon>
        <taxon>Rhabditina</taxon>
        <taxon>Rhabditomorpha</taxon>
        <taxon>Strongyloidea</taxon>
        <taxon>Heligmosomidae</taxon>
        <taxon>Nippostrongylus</taxon>
    </lineage>
</organism>
<dbReference type="InterPro" id="IPR044399">
    <property type="entry name" value="Mb-like_M"/>
</dbReference>
<accession>A0A158R0B7</accession>
<dbReference type="Gene3D" id="1.10.490.10">
    <property type="entry name" value="Globins"/>
    <property type="match status" value="3"/>
</dbReference>